<organism evidence="2 3">
    <name type="scientific">Nocardiopsis coralli</name>
    <dbReference type="NCBI Taxonomy" id="2772213"/>
    <lineage>
        <taxon>Bacteria</taxon>
        <taxon>Bacillati</taxon>
        <taxon>Actinomycetota</taxon>
        <taxon>Actinomycetes</taxon>
        <taxon>Streptosporangiales</taxon>
        <taxon>Nocardiopsidaceae</taxon>
        <taxon>Nocardiopsis</taxon>
    </lineage>
</organism>
<keyword evidence="3" id="KW-1185">Reference proteome</keyword>
<dbReference type="PANTHER" id="PTHR38011:SF11">
    <property type="entry name" value="2,5-DIAMINO-6-RIBOSYLAMINO-4(3H)-PYRIMIDINONE 5'-PHOSPHATE REDUCTASE"/>
    <property type="match status" value="1"/>
</dbReference>
<dbReference type="SUPFAM" id="SSF53597">
    <property type="entry name" value="Dihydrofolate reductase-like"/>
    <property type="match status" value="1"/>
</dbReference>
<feature type="domain" description="Bacterial bifunctional deaminase-reductase C-terminal" evidence="1">
    <location>
        <begin position="4"/>
        <end position="180"/>
    </location>
</feature>
<gene>
    <name evidence="2" type="ORF">IDM40_09455</name>
</gene>
<dbReference type="Pfam" id="PF01872">
    <property type="entry name" value="RibD_C"/>
    <property type="match status" value="1"/>
</dbReference>
<dbReference type="Gene3D" id="3.40.430.10">
    <property type="entry name" value="Dihydrofolate Reductase, subunit A"/>
    <property type="match status" value="1"/>
</dbReference>
<dbReference type="Proteomes" id="UP000806528">
    <property type="component" value="Unassembled WGS sequence"/>
</dbReference>
<dbReference type="InterPro" id="IPR024072">
    <property type="entry name" value="DHFR-like_dom_sf"/>
</dbReference>
<evidence type="ECO:0000313" key="3">
    <source>
        <dbReference type="Proteomes" id="UP000806528"/>
    </source>
</evidence>
<dbReference type="InterPro" id="IPR002734">
    <property type="entry name" value="RibDG_C"/>
</dbReference>
<dbReference type="PANTHER" id="PTHR38011">
    <property type="entry name" value="DIHYDROFOLATE REDUCTASE FAMILY PROTEIN (AFU_ORTHOLOGUE AFUA_8G06820)"/>
    <property type="match status" value="1"/>
</dbReference>
<protein>
    <submittedName>
        <fullName evidence="2">Dihydrofolate reductase family protein</fullName>
    </submittedName>
</protein>
<dbReference type="RefSeq" id="WP_193121571.1">
    <property type="nucleotide sequence ID" value="NZ_JADBGI010000007.1"/>
</dbReference>
<dbReference type="InterPro" id="IPR050765">
    <property type="entry name" value="Riboflavin_Biosynth_HTPR"/>
</dbReference>
<reference evidence="2 3" key="1">
    <citation type="submission" date="2020-09" db="EMBL/GenBank/DDBJ databases">
        <title>Diversity and distribution of actinomycetes associated with coral in the coast of Hainan.</title>
        <authorList>
            <person name="Li F."/>
        </authorList>
    </citation>
    <scope>NUCLEOTIDE SEQUENCE [LARGE SCALE GENOMIC DNA]</scope>
    <source>
        <strain evidence="2 3">HNM0947</strain>
    </source>
</reference>
<evidence type="ECO:0000259" key="1">
    <source>
        <dbReference type="Pfam" id="PF01872"/>
    </source>
</evidence>
<accession>A0ABR9P4Z8</accession>
<dbReference type="EMBL" id="JADBGI010000007">
    <property type="protein sequence ID" value="MBE2998927.1"/>
    <property type="molecule type" value="Genomic_DNA"/>
</dbReference>
<sequence>MGTLVYSMFVSLDGYIEGRDGSLDHLVPDDQLHGFVNEQSRAVAASMYGRRLYEAMAGSWPDVKESPDTPQVDSDFAEAWRATPKYVFSTTLERAEWADRLISEDAAAEAARIKEQVDGEIEVGGADLASFLIGEGLIDEYRLFVFPIILGGRKPFFPDSAAPVGLRLAETRTFDSGVVYLRYLV</sequence>
<name>A0ABR9P4Z8_9ACTN</name>
<comment type="caution">
    <text evidence="2">The sequence shown here is derived from an EMBL/GenBank/DDBJ whole genome shotgun (WGS) entry which is preliminary data.</text>
</comment>
<proteinExistence type="predicted"/>
<evidence type="ECO:0000313" key="2">
    <source>
        <dbReference type="EMBL" id="MBE2998927.1"/>
    </source>
</evidence>